<evidence type="ECO:0000313" key="3">
    <source>
        <dbReference type="Proteomes" id="UP000800035"/>
    </source>
</evidence>
<keyword evidence="1" id="KW-0732">Signal</keyword>
<dbReference type="EMBL" id="ML977052">
    <property type="protein sequence ID" value="KAF1948652.1"/>
    <property type="molecule type" value="Genomic_DNA"/>
</dbReference>
<reference evidence="2" key="1">
    <citation type="journal article" date="2020" name="Stud. Mycol.">
        <title>101 Dothideomycetes genomes: a test case for predicting lifestyles and emergence of pathogens.</title>
        <authorList>
            <person name="Haridas S."/>
            <person name="Albert R."/>
            <person name="Binder M."/>
            <person name="Bloem J."/>
            <person name="Labutti K."/>
            <person name="Salamov A."/>
            <person name="Andreopoulos B."/>
            <person name="Baker S."/>
            <person name="Barry K."/>
            <person name="Bills G."/>
            <person name="Bluhm B."/>
            <person name="Cannon C."/>
            <person name="Castanera R."/>
            <person name="Culley D."/>
            <person name="Daum C."/>
            <person name="Ezra D."/>
            <person name="Gonzalez J."/>
            <person name="Henrissat B."/>
            <person name="Kuo A."/>
            <person name="Liang C."/>
            <person name="Lipzen A."/>
            <person name="Lutzoni F."/>
            <person name="Magnuson J."/>
            <person name="Mondo S."/>
            <person name="Nolan M."/>
            <person name="Ohm R."/>
            <person name="Pangilinan J."/>
            <person name="Park H.-J."/>
            <person name="Ramirez L."/>
            <person name="Alfaro M."/>
            <person name="Sun H."/>
            <person name="Tritt A."/>
            <person name="Yoshinaga Y."/>
            <person name="Zwiers L.-H."/>
            <person name="Turgeon B."/>
            <person name="Goodwin S."/>
            <person name="Spatafora J."/>
            <person name="Crous P."/>
            <person name="Grigoriev I."/>
        </authorList>
    </citation>
    <scope>NUCLEOTIDE SEQUENCE</scope>
    <source>
        <strain evidence="2">CBS 675.92</strain>
    </source>
</reference>
<name>A0A6A5TAC4_9PLEO</name>
<gene>
    <name evidence="2" type="ORF">CC80DRAFT_511206</name>
</gene>
<feature type="chain" id="PRO_5025424723" description="Ubiquitin 3 binding protein But2 C-terminal domain-containing protein" evidence="1">
    <location>
        <begin position="17"/>
        <end position="211"/>
    </location>
</feature>
<organism evidence="2 3">
    <name type="scientific">Byssothecium circinans</name>
    <dbReference type="NCBI Taxonomy" id="147558"/>
    <lineage>
        <taxon>Eukaryota</taxon>
        <taxon>Fungi</taxon>
        <taxon>Dikarya</taxon>
        <taxon>Ascomycota</taxon>
        <taxon>Pezizomycotina</taxon>
        <taxon>Dothideomycetes</taxon>
        <taxon>Pleosporomycetidae</taxon>
        <taxon>Pleosporales</taxon>
        <taxon>Massarineae</taxon>
        <taxon>Massarinaceae</taxon>
        <taxon>Byssothecium</taxon>
    </lineage>
</organism>
<dbReference type="Proteomes" id="UP000800035">
    <property type="component" value="Unassembled WGS sequence"/>
</dbReference>
<protein>
    <recommendedName>
        <fullName evidence="4">Ubiquitin 3 binding protein But2 C-terminal domain-containing protein</fullName>
    </recommendedName>
</protein>
<feature type="signal peptide" evidence="1">
    <location>
        <begin position="1"/>
        <end position="16"/>
    </location>
</feature>
<evidence type="ECO:0008006" key="4">
    <source>
        <dbReference type="Google" id="ProtNLM"/>
    </source>
</evidence>
<evidence type="ECO:0000313" key="2">
    <source>
        <dbReference type="EMBL" id="KAF1948652.1"/>
    </source>
</evidence>
<accession>A0A6A5TAC4</accession>
<proteinExistence type="predicted"/>
<keyword evidence="3" id="KW-1185">Reference proteome</keyword>
<sequence length="211" mass="23647">MKVFSLIATLASIVATSTPLSTPLQNPLNDARITREKVPGNNPAFYTLLPSKDQMFRVRELTMSPQPPLKQRVFFYLSGFIIPKYPLPPPSHSLINATLTLRMRFTDGDTESPNQEWNATRKITEFPFVSVRRVGIYGGPLLYGWNEVVGDVGLMHDPWNKVKTREVEAEAEARMGVEGEGEVGEVLWGFGARFKFAQVWLNASSLCDSLD</sequence>
<dbReference type="AlphaFoldDB" id="A0A6A5TAC4"/>
<evidence type="ECO:0000256" key="1">
    <source>
        <dbReference type="SAM" id="SignalP"/>
    </source>
</evidence>
<dbReference type="OrthoDB" id="5422698at2759"/>